<evidence type="ECO:0000313" key="2">
    <source>
        <dbReference type="Proteomes" id="UP000242317"/>
    </source>
</evidence>
<dbReference type="RefSeq" id="WP_092621751.1">
    <property type="nucleotide sequence ID" value="NZ_FMYK01000014.1"/>
</dbReference>
<evidence type="ECO:0008006" key="3">
    <source>
        <dbReference type="Google" id="ProtNLM"/>
    </source>
</evidence>
<dbReference type="EMBL" id="FMYK01000014">
    <property type="protein sequence ID" value="SDC77652.1"/>
    <property type="molecule type" value="Genomic_DNA"/>
</dbReference>
<gene>
    <name evidence="1" type="ORF">SAMN05421749_11417</name>
</gene>
<dbReference type="Gene3D" id="3.90.1720.10">
    <property type="entry name" value="endopeptidase domain like (from Nostoc punctiforme)"/>
    <property type="match status" value="1"/>
</dbReference>
<sequence length="162" mass="18260">MIYDNAATDTAYFNTQPQVQVIAKSAQKHTGPFDGARGLSSKFFSLDLFTNKLKGITRQTSTSKCARSIRIALQSAGAKFQSHPVAASDWGDTLKTIGYRQITPAFDNPQDGDIYIIHRTQKHKYGHIAGYSGNSWVSDFKQRSYDVYKDKNVKYSYYRLAK</sequence>
<accession>A0A1G6PBN9</accession>
<dbReference type="Proteomes" id="UP000242317">
    <property type="component" value="Unassembled WGS sequence"/>
</dbReference>
<name>A0A1G6PBN9_9GAMM</name>
<protein>
    <recommendedName>
        <fullName evidence="3">CHAP domain-containing protein</fullName>
    </recommendedName>
</protein>
<proteinExistence type="predicted"/>
<evidence type="ECO:0000313" key="1">
    <source>
        <dbReference type="EMBL" id="SDC77652.1"/>
    </source>
</evidence>
<keyword evidence="2" id="KW-1185">Reference proteome</keyword>
<dbReference type="OrthoDB" id="5522511at2"/>
<dbReference type="AlphaFoldDB" id="A0A1G6PBN9"/>
<organism evidence="1 2">
    <name type="scientific">Acinetobacter marinus</name>
    <dbReference type="NCBI Taxonomy" id="281375"/>
    <lineage>
        <taxon>Bacteria</taxon>
        <taxon>Pseudomonadati</taxon>
        <taxon>Pseudomonadota</taxon>
        <taxon>Gammaproteobacteria</taxon>
        <taxon>Moraxellales</taxon>
        <taxon>Moraxellaceae</taxon>
        <taxon>Acinetobacter</taxon>
    </lineage>
</organism>
<reference evidence="2" key="1">
    <citation type="submission" date="2016-09" db="EMBL/GenBank/DDBJ databases">
        <authorList>
            <person name="Varghese N."/>
            <person name="Submissions S."/>
        </authorList>
    </citation>
    <scope>NUCLEOTIDE SEQUENCE [LARGE SCALE GENOMIC DNA]</scope>
    <source>
        <strain evidence="2">ANC 3699</strain>
    </source>
</reference>